<name>A0ABT0TR12_9FLAO</name>
<gene>
    <name evidence="1" type="ORF">NAT50_11240</name>
</gene>
<keyword evidence="2" id="KW-1185">Reference proteome</keyword>
<evidence type="ECO:0000313" key="1">
    <source>
        <dbReference type="EMBL" id="MCL9809931.1"/>
    </source>
</evidence>
<accession>A0ABT0TR12</accession>
<dbReference type="Gene3D" id="2.60.40.1120">
    <property type="entry name" value="Carboxypeptidase-like, regulatory domain"/>
    <property type="match status" value="1"/>
</dbReference>
<dbReference type="Pfam" id="PF13715">
    <property type="entry name" value="CarbopepD_reg_2"/>
    <property type="match status" value="1"/>
</dbReference>
<comment type="caution">
    <text evidence="1">The sequence shown here is derived from an EMBL/GenBank/DDBJ whole genome shotgun (WGS) entry which is preliminary data.</text>
</comment>
<dbReference type="SUPFAM" id="SSF49464">
    <property type="entry name" value="Carboxypeptidase regulatory domain-like"/>
    <property type="match status" value="1"/>
</dbReference>
<dbReference type="InterPro" id="IPR008969">
    <property type="entry name" value="CarboxyPept-like_regulatory"/>
</dbReference>
<dbReference type="EMBL" id="JAMLJM010000010">
    <property type="protein sequence ID" value="MCL9809931.1"/>
    <property type="molecule type" value="Genomic_DNA"/>
</dbReference>
<evidence type="ECO:0000313" key="2">
    <source>
        <dbReference type="Proteomes" id="UP001317191"/>
    </source>
</evidence>
<proteinExistence type="predicted"/>
<dbReference type="Proteomes" id="UP001317191">
    <property type="component" value="Unassembled WGS sequence"/>
</dbReference>
<dbReference type="RefSeq" id="WP_250593324.1">
    <property type="nucleotide sequence ID" value="NZ_JAMLJM010000010.1"/>
</dbReference>
<sequence length="291" mass="33162">MKLNTLIFLFSWFSISLFSQIKGKVVDENNLPVPYVNIVVEQENIGTSSDVDGTFSLAIKEGKTLVFSALGYEKKKISASENMLVVLPSTTYELGEVSIVNKKETKQIEIGKSENSLHQAFENGPKFDAKFFPYQQSYAKTKFIKKISIFTENALEDASVKIHFYEVNPDGLPGDELLEKDYIVSVKKGSRRTWFDLSKLNLIFPKKGLFVAVERLFIEKNKLEKTVATADPNKPKIQRVYYPLPFYSFVDREYTYTFMGGSWQKESKKDSDGKVLKAKVFEPAIHLILTN</sequence>
<protein>
    <submittedName>
        <fullName evidence="1">Carboxypeptidase-like regulatory domain-containing protein</fullName>
    </submittedName>
</protein>
<reference evidence="1 2" key="1">
    <citation type="submission" date="2022-05" db="EMBL/GenBank/DDBJ databases">
        <title>Flavobacterium sp., isolated from activated sludge.</title>
        <authorList>
            <person name="Ran Q."/>
        </authorList>
    </citation>
    <scope>NUCLEOTIDE SEQUENCE [LARGE SCALE GENOMIC DNA]</scope>
    <source>
        <strain evidence="1 2">HXWNR70</strain>
    </source>
</reference>
<organism evidence="1 2">
    <name type="scientific">Flavobacterium luminosum</name>
    <dbReference type="NCBI Taxonomy" id="2949086"/>
    <lineage>
        <taxon>Bacteria</taxon>
        <taxon>Pseudomonadati</taxon>
        <taxon>Bacteroidota</taxon>
        <taxon>Flavobacteriia</taxon>
        <taxon>Flavobacteriales</taxon>
        <taxon>Flavobacteriaceae</taxon>
        <taxon>Flavobacterium</taxon>
    </lineage>
</organism>